<keyword evidence="8" id="KW-0496">Mitochondrion</keyword>
<keyword evidence="17" id="KW-1185">Reference proteome</keyword>
<protein>
    <recommendedName>
        <fullName evidence="12">Solute carrier family 25 member 32</fullName>
    </recommendedName>
    <alternativeName>
        <fullName evidence="13">Mitochondrial FAD transporter</fullName>
    </alternativeName>
</protein>
<dbReference type="AlphaFoldDB" id="A0AAW0Y8R0"/>
<dbReference type="SUPFAM" id="SSF103506">
    <property type="entry name" value="Mitochondrial carrier"/>
    <property type="match status" value="1"/>
</dbReference>
<evidence type="ECO:0000256" key="10">
    <source>
        <dbReference type="ARBA" id="ARBA00050907"/>
    </source>
</evidence>
<evidence type="ECO:0000256" key="1">
    <source>
        <dbReference type="ARBA" id="ARBA00004448"/>
    </source>
</evidence>
<evidence type="ECO:0000256" key="8">
    <source>
        <dbReference type="ARBA" id="ARBA00023128"/>
    </source>
</evidence>
<dbReference type="GO" id="GO:0005743">
    <property type="term" value="C:mitochondrial inner membrane"/>
    <property type="evidence" value="ECO:0007669"/>
    <property type="project" value="UniProtKB-SubCell"/>
</dbReference>
<sequence>MSLSSNGRNPLAGVKYEHLVAGVFGGVASTLILHPLDLLKIRFAVSDGSSAAKPHYTGLTQAMCQIFRHEGIRGLYRGVTPNVWGAGSAWGLYFLFYNTIKSWFQSGNSKVHIGPGLHMVAAAEAGILTLVMTNPIWVVKTRLCLQYSDGAGGKVLQESHRYNGMVDAFVKTYKYEGVRGLYKGFVPGIFGVSHGALQFMAYEEMKAHYNKYRSLPIDAKLTTAEYLVFASLSKLFAAVTTYPYQVLRARMQDQHAHYDNLRHCIRETWRYEGVVGFYRGMSPYLVHVMPNICLVFLIYETVAGSS</sequence>
<dbReference type="PROSITE" id="PS50920">
    <property type="entry name" value="SOLCAR"/>
    <property type="match status" value="3"/>
</dbReference>
<dbReference type="Proteomes" id="UP001445076">
    <property type="component" value="Unassembled WGS sequence"/>
</dbReference>
<keyword evidence="5" id="KW-0677">Repeat</keyword>
<gene>
    <name evidence="16" type="ORF">OTU49_010094</name>
</gene>
<feature type="repeat" description="Solcar" evidence="14">
    <location>
        <begin position="113"/>
        <end position="208"/>
    </location>
</feature>
<evidence type="ECO:0000256" key="5">
    <source>
        <dbReference type="ARBA" id="ARBA00022737"/>
    </source>
</evidence>
<evidence type="ECO:0000313" key="17">
    <source>
        <dbReference type="Proteomes" id="UP001445076"/>
    </source>
</evidence>
<comment type="function">
    <text evidence="11">Facilitates flavin adenine dinucleotide (FAD) translocation across the mitochondrial inner membrane into the mitochondrial matrix where it acts as a redox cofactor to assist flavoenzyme activities in fundamental metabolic processes including fatty acid beta-oxidation, amino acid and choline metabolism as well as mitochondrial electron transportation. In particular, provides FAD to DLD dehydrogenase of the glycine cleavage system, part of mitochondrial one-carbon metabolic pathway involved in neural tube closure in early embryogenesis.</text>
</comment>
<comment type="catalytic activity">
    <reaction evidence="10">
        <text>FAD(in) = FAD(out)</text>
        <dbReference type="Rhea" id="RHEA:76535"/>
        <dbReference type="ChEBI" id="CHEBI:57692"/>
    </reaction>
</comment>
<keyword evidence="4 14" id="KW-0812">Transmembrane</keyword>
<dbReference type="PANTHER" id="PTHR45683">
    <property type="entry name" value="MITOCHONDRIAL NICOTINAMIDE ADENINE DINUCLEOTIDE TRANSPORTER 1-RELATED-RELATED"/>
    <property type="match status" value="1"/>
</dbReference>
<dbReference type="InterPro" id="IPR018108">
    <property type="entry name" value="MCP_transmembrane"/>
</dbReference>
<evidence type="ECO:0000256" key="12">
    <source>
        <dbReference type="ARBA" id="ARBA00070508"/>
    </source>
</evidence>
<keyword evidence="6" id="KW-0999">Mitochondrion inner membrane</keyword>
<dbReference type="Pfam" id="PF00153">
    <property type="entry name" value="Mito_carr"/>
    <property type="match status" value="3"/>
</dbReference>
<dbReference type="InterPro" id="IPR023395">
    <property type="entry name" value="MCP_dom_sf"/>
</dbReference>
<evidence type="ECO:0000256" key="3">
    <source>
        <dbReference type="ARBA" id="ARBA00022448"/>
    </source>
</evidence>
<evidence type="ECO:0000256" key="4">
    <source>
        <dbReference type="ARBA" id="ARBA00022692"/>
    </source>
</evidence>
<dbReference type="GO" id="GO:0015711">
    <property type="term" value="P:organic anion transport"/>
    <property type="evidence" value="ECO:0007669"/>
    <property type="project" value="UniProtKB-ARBA"/>
</dbReference>
<dbReference type="Gene3D" id="1.50.40.10">
    <property type="entry name" value="Mitochondrial carrier domain"/>
    <property type="match status" value="1"/>
</dbReference>
<keyword evidence="9 14" id="KW-0472">Membrane</keyword>
<comment type="caution">
    <text evidence="16">The sequence shown here is derived from an EMBL/GenBank/DDBJ whole genome shotgun (WGS) entry which is preliminary data.</text>
</comment>
<evidence type="ECO:0000256" key="14">
    <source>
        <dbReference type="PROSITE-ProRule" id="PRU00282"/>
    </source>
</evidence>
<dbReference type="InterPro" id="IPR044712">
    <property type="entry name" value="SLC25A32-like"/>
</dbReference>
<keyword evidence="7" id="KW-1133">Transmembrane helix</keyword>
<organism evidence="16 17">
    <name type="scientific">Cherax quadricarinatus</name>
    <name type="common">Australian red claw crayfish</name>
    <dbReference type="NCBI Taxonomy" id="27406"/>
    <lineage>
        <taxon>Eukaryota</taxon>
        <taxon>Metazoa</taxon>
        <taxon>Ecdysozoa</taxon>
        <taxon>Arthropoda</taxon>
        <taxon>Crustacea</taxon>
        <taxon>Multicrustacea</taxon>
        <taxon>Malacostraca</taxon>
        <taxon>Eumalacostraca</taxon>
        <taxon>Eucarida</taxon>
        <taxon>Decapoda</taxon>
        <taxon>Pleocyemata</taxon>
        <taxon>Astacidea</taxon>
        <taxon>Parastacoidea</taxon>
        <taxon>Parastacidae</taxon>
        <taxon>Cherax</taxon>
    </lineage>
</organism>
<reference evidence="16 17" key="1">
    <citation type="journal article" date="2024" name="BMC Genomics">
        <title>Genome assembly of redclaw crayfish (Cherax quadricarinatus) provides insights into its immune adaptation and hypoxia tolerance.</title>
        <authorList>
            <person name="Liu Z."/>
            <person name="Zheng J."/>
            <person name="Li H."/>
            <person name="Fang K."/>
            <person name="Wang S."/>
            <person name="He J."/>
            <person name="Zhou D."/>
            <person name="Weng S."/>
            <person name="Chi M."/>
            <person name="Gu Z."/>
            <person name="He J."/>
            <person name="Li F."/>
            <person name="Wang M."/>
        </authorList>
    </citation>
    <scope>NUCLEOTIDE SEQUENCE [LARGE SCALE GENOMIC DNA]</scope>
    <source>
        <strain evidence="16">ZL_2023a</strain>
    </source>
</reference>
<evidence type="ECO:0000256" key="15">
    <source>
        <dbReference type="RuleBase" id="RU000488"/>
    </source>
</evidence>
<comment type="subcellular location">
    <subcellularLocation>
        <location evidence="1">Mitochondrion inner membrane</location>
        <topology evidence="1">Multi-pass membrane protein</topology>
    </subcellularLocation>
</comment>
<evidence type="ECO:0000256" key="11">
    <source>
        <dbReference type="ARBA" id="ARBA00058619"/>
    </source>
</evidence>
<comment type="similarity">
    <text evidence="2 15">Belongs to the mitochondrial carrier (TC 2.A.29) family.</text>
</comment>
<dbReference type="InterPro" id="IPR002067">
    <property type="entry name" value="MCP"/>
</dbReference>
<keyword evidence="3 15" id="KW-0813">Transport</keyword>
<feature type="repeat" description="Solcar" evidence="14">
    <location>
        <begin position="221"/>
        <end position="305"/>
    </location>
</feature>
<evidence type="ECO:0000256" key="13">
    <source>
        <dbReference type="ARBA" id="ARBA00079992"/>
    </source>
</evidence>
<feature type="repeat" description="Solcar" evidence="14">
    <location>
        <begin position="16"/>
        <end position="103"/>
    </location>
</feature>
<evidence type="ECO:0000256" key="2">
    <source>
        <dbReference type="ARBA" id="ARBA00006375"/>
    </source>
</evidence>
<dbReference type="GO" id="GO:0015215">
    <property type="term" value="F:nucleotide transmembrane transporter activity"/>
    <property type="evidence" value="ECO:0007669"/>
    <property type="project" value="UniProtKB-ARBA"/>
</dbReference>
<proteinExistence type="inferred from homology"/>
<evidence type="ECO:0000313" key="16">
    <source>
        <dbReference type="EMBL" id="KAK8751745.1"/>
    </source>
</evidence>
<evidence type="ECO:0000256" key="6">
    <source>
        <dbReference type="ARBA" id="ARBA00022792"/>
    </source>
</evidence>
<accession>A0AAW0Y8R0</accession>
<dbReference type="PRINTS" id="PR00926">
    <property type="entry name" value="MITOCARRIER"/>
</dbReference>
<dbReference type="FunFam" id="1.50.40.10:FF:000025">
    <property type="entry name" value="mitochondrial folate transporter/carrier"/>
    <property type="match status" value="1"/>
</dbReference>
<evidence type="ECO:0000256" key="7">
    <source>
        <dbReference type="ARBA" id="ARBA00022989"/>
    </source>
</evidence>
<name>A0AAW0Y8R0_CHEQU</name>
<dbReference type="EMBL" id="JARKIK010000005">
    <property type="protein sequence ID" value="KAK8751745.1"/>
    <property type="molecule type" value="Genomic_DNA"/>
</dbReference>
<evidence type="ECO:0000256" key="9">
    <source>
        <dbReference type="ARBA" id="ARBA00023136"/>
    </source>
</evidence>